<reference evidence="2 3" key="1">
    <citation type="submission" date="2017-12" db="EMBL/GenBank/DDBJ databases">
        <title>Sequencing the genomes of 1000 Actinobacteria strains.</title>
        <authorList>
            <person name="Klenk H.-P."/>
        </authorList>
    </citation>
    <scope>NUCLEOTIDE SEQUENCE [LARGE SCALE GENOMIC DNA]</scope>
    <source>
        <strain evidence="2 3">DSM 45165</strain>
    </source>
</reference>
<evidence type="ECO:0008006" key="4">
    <source>
        <dbReference type="Google" id="ProtNLM"/>
    </source>
</evidence>
<keyword evidence="3" id="KW-1185">Reference proteome</keyword>
<evidence type="ECO:0000313" key="3">
    <source>
        <dbReference type="Proteomes" id="UP000233750"/>
    </source>
</evidence>
<comment type="caution">
    <text evidence="2">The sequence shown here is derived from an EMBL/GenBank/DDBJ whole genome shotgun (WGS) entry which is preliminary data.</text>
</comment>
<protein>
    <recommendedName>
        <fullName evidence="4">Winged helix DNA-binding protein</fullName>
    </recommendedName>
</protein>
<feature type="region of interest" description="Disordered" evidence="1">
    <location>
        <begin position="1"/>
        <end position="41"/>
    </location>
</feature>
<dbReference type="Proteomes" id="UP000233750">
    <property type="component" value="Unassembled WGS sequence"/>
</dbReference>
<gene>
    <name evidence="2" type="ORF">ATK30_8692</name>
</gene>
<dbReference type="RefSeq" id="WP_037820870.1">
    <property type="nucleotide sequence ID" value="NZ_PJMY01000003.1"/>
</dbReference>
<name>A0A2N3WV03_9PSEU</name>
<dbReference type="EMBL" id="PJMY01000003">
    <property type="protein sequence ID" value="PKV97697.1"/>
    <property type="molecule type" value="Genomic_DNA"/>
</dbReference>
<accession>A0A2N3WV03</accession>
<organism evidence="2 3">
    <name type="scientific">Amycolatopsis echigonensis</name>
    <dbReference type="NCBI Taxonomy" id="2576905"/>
    <lineage>
        <taxon>Bacteria</taxon>
        <taxon>Bacillati</taxon>
        <taxon>Actinomycetota</taxon>
        <taxon>Actinomycetes</taxon>
        <taxon>Pseudonocardiales</taxon>
        <taxon>Pseudonocardiaceae</taxon>
        <taxon>Amycolatopsis</taxon>
    </lineage>
</organism>
<dbReference type="OrthoDB" id="3629991at2"/>
<evidence type="ECO:0000313" key="2">
    <source>
        <dbReference type="EMBL" id="PKV97697.1"/>
    </source>
</evidence>
<dbReference type="AlphaFoldDB" id="A0A2N3WV03"/>
<sequence>MTRRDPAQLGLFGTVPAASAPQSGRQCPPARVSRRKDTGQGANPLVAKDVLAEVRDGRFALLDDTDRVLVFEDTDRVRTALDEDVVHHLISVGYVAPGGSRDTVSAMHGAIRRPVTPLKLTARGRTMLQRWSNLSDYPGGARP</sequence>
<evidence type="ECO:0000256" key="1">
    <source>
        <dbReference type="SAM" id="MobiDB-lite"/>
    </source>
</evidence>
<proteinExistence type="predicted"/>